<evidence type="ECO:0000259" key="5">
    <source>
        <dbReference type="Pfam" id="PF02836"/>
    </source>
</evidence>
<evidence type="ECO:0000259" key="4">
    <source>
        <dbReference type="Pfam" id="PF00703"/>
    </source>
</evidence>
<dbReference type="PRINTS" id="PR00132">
    <property type="entry name" value="GLHYDRLASE2"/>
</dbReference>
<proteinExistence type="inferred from homology"/>
<keyword evidence="2 7" id="KW-0378">Hydrolase</keyword>
<dbReference type="EMBL" id="QUOU01000001">
    <property type="protein sequence ID" value="REL25334.1"/>
    <property type="molecule type" value="Genomic_DNA"/>
</dbReference>
<evidence type="ECO:0000259" key="6">
    <source>
        <dbReference type="Pfam" id="PF22666"/>
    </source>
</evidence>
<protein>
    <submittedName>
        <fullName evidence="7">Glycoside hydrolase family 2</fullName>
    </submittedName>
</protein>
<dbReference type="Gene3D" id="3.20.20.80">
    <property type="entry name" value="Glycosidases"/>
    <property type="match status" value="1"/>
</dbReference>
<evidence type="ECO:0000313" key="7">
    <source>
        <dbReference type="EMBL" id="REL25334.1"/>
    </source>
</evidence>
<dbReference type="InterPro" id="IPR013783">
    <property type="entry name" value="Ig-like_fold"/>
</dbReference>
<dbReference type="GO" id="GO:0004553">
    <property type="term" value="F:hydrolase activity, hydrolyzing O-glycosyl compounds"/>
    <property type="evidence" value="ECO:0007669"/>
    <property type="project" value="InterPro"/>
</dbReference>
<dbReference type="GO" id="GO:0005975">
    <property type="term" value="P:carbohydrate metabolic process"/>
    <property type="evidence" value="ECO:0007669"/>
    <property type="project" value="InterPro"/>
</dbReference>
<dbReference type="Pfam" id="PF02836">
    <property type="entry name" value="Glyco_hydro_2_C"/>
    <property type="match status" value="1"/>
</dbReference>
<dbReference type="Gene3D" id="2.60.120.260">
    <property type="entry name" value="Galactose-binding domain-like"/>
    <property type="match status" value="1"/>
</dbReference>
<dbReference type="Proteomes" id="UP000256478">
    <property type="component" value="Unassembled WGS sequence"/>
</dbReference>
<evidence type="ECO:0000256" key="3">
    <source>
        <dbReference type="ARBA" id="ARBA00023295"/>
    </source>
</evidence>
<dbReference type="RefSeq" id="WP_116006495.1">
    <property type="nucleotide sequence ID" value="NZ_QUOU01000001.1"/>
</dbReference>
<organism evidence="7 8">
    <name type="scientific">Thalassotalea euphylliae</name>
    <dbReference type="NCBI Taxonomy" id="1655234"/>
    <lineage>
        <taxon>Bacteria</taxon>
        <taxon>Pseudomonadati</taxon>
        <taxon>Pseudomonadota</taxon>
        <taxon>Gammaproteobacteria</taxon>
        <taxon>Alteromonadales</taxon>
        <taxon>Colwelliaceae</taxon>
        <taxon>Thalassotalea</taxon>
    </lineage>
</organism>
<dbReference type="PANTHER" id="PTHR42732">
    <property type="entry name" value="BETA-GALACTOSIDASE"/>
    <property type="match status" value="1"/>
</dbReference>
<dbReference type="SUPFAM" id="SSF49303">
    <property type="entry name" value="beta-Galactosidase/glucuronidase domain"/>
    <property type="match status" value="1"/>
</dbReference>
<dbReference type="InterPro" id="IPR008979">
    <property type="entry name" value="Galactose-bd-like_sf"/>
</dbReference>
<dbReference type="InterPro" id="IPR054593">
    <property type="entry name" value="Beta-mannosidase-like_N2"/>
</dbReference>
<dbReference type="SUPFAM" id="SSF49785">
    <property type="entry name" value="Galactose-binding domain-like"/>
    <property type="match status" value="1"/>
</dbReference>
<dbReference type="InterPro" id="IPR051913">
    <property type="entry name" value="GH2_Domain-Containing"/>
</dbReference>
<dbReference type="Gene3D" id="2.60.40.10">
    <property type="entry name" value="Immunoglobulins"/>
    <property type="match status" value="1"/>
</dbReference>
<evidence type="ECO:0000256" key="2">
    <source>
        <dbReference type="ARBA" id="ARBA00022801"/>
    </source>
</evidence>
<evidence type="ECO:0000313" key="8">
    <source>
        <dbReference type="Proteomes" id="UP000256478"/>
    </source>
</evidence>
<feature type="domain" description="Glycoside hydrolase family 2 catalytic" evidence="5">
    <location>
        <begin position="346"/>
        <end position="502"/>
    </location>
</feature>
<reference evidence="7 8" key="1">
    <citation type="submission" date="2018-08" db="EMBL/GenBank/DDBJ databases">
        <title>Thalassotalea euphylliae genome.</title>
        <authorList>
            <person name="Summers S."/>
            <person name="Rice S.A."/>
            <person name="Freckelton M.L."/>
            <person name="Nedved B.T."/>
            <person name="Hadfield M.G."/>
        </authorList>
    </citation>
    <scope>NUCLEOTIDE SEQUENCE [LARGE SCALE GENOMIC DNA]</scope>
    <source>
        <strain evidence="7 8">H1</strain>
    </source>
</reference>
<dbReference type="InterPro" id="IPR006102">
    <property type="entry name" value="Ig-like_GH2"/>
</dbReference>
<comment type="caution">
    <text evidence="7">The sequence shown here is derived from an EMBL/GenBank/DDBJ whole genome shotgun (WGS) entry which is preliminary data.</text>
</comment>
<gene>
    <name evidence="7" type="ORF">DXX93_01425</name>
</gene>
<dbReference type="InterPro" id="IPR017853">
    <property type="entry name" value="GH"/>
</dbReference>
<dbReference type="OrthoDB" id="9758603at2"/>
<dbReference type="InterPro" id="IPR036156">
    <property type="entry name" value="Beta-gal/glucu_dom_sf"/>
</dbReference>
<comment type="similarity">
    <text evidence="1">Belongs to the glycosyl hydrolase 2 family.</text>
</comment>
<feature type="domain" description="Beta-mannosidase-like galactose-binding" evidence="6">
    <location>
        <begin position="106"/>
        <end position="218"/>
    </location>
</feature>
<evidence type="ECO:0000256" key="1">
    <source>
        <dbReference type="ARBA" id="ARBA00007401"/>
    </source>
</evidence>
<keyword evidence="3" id="KW-0326">Glycosidase</keyword>
<dbReference type="PANTHER" id="PTHR42732:SF1">
    <property type="entry name" value="BETA-MANNOSIDASE"/>
    <property type="match status" value="1"/>
</dbReference>
<dbReference type="Pfam" id="PF00703">
    <property type="entry name" value="Glyco_hydro_2"/>
    <property type="match status" value="1"/>
</dbReference>
<name>A0A3E0TLA7_9GAMM</name>
<feature type="domain" description="Glycoside hydrolase family 2 immunoglobulin-like beta-sandwich" evidence="4">
    <location>
        <begin position="230"/>
        <end position="337"/>
    </location>
</feature>
<dbReference type="InterPro" id="IPR006101">
    <property type="entry name" value="Glyco_hydro_2"/>
</dbReference>
<dbReference type="SUPFAM" id="SSF51445">
    <property type="entry name" value="(Trans)glycosidases"/>
    <property type="match status" value="1"/>
</dbReference>
<accession>A0A3E0TLA7</accession>
<sequence>MKFHTGQTLAETTSKWSRKLVNTLSYHWLAIVLCAAMLGCQQTSSLPAGQVSTNHTISLDGTWEFLPANSMSANYYALDADYSDASSIQVPSNWFRQGFDHHGIAWYRKSFDFAAVDENEHVIQLIFEGVDYFADVWLNGTYLGFHEGYFQSFQFEVSKYLVAGRNSLVVRVNSPLEDAGQSWSLHKKYIKGVLGHHDARPGGAWSERGQEMNTGGIWQSVRIEASKLASVDTLKFTPNVTESGKSSAVIDMTLTVKRSTKATINYRLLFNGKLVEEYTQQTTISPTSNRTSFTVPEGVRALWSPWELGEPNQYELQVSLSEAGNILSSVQEQVAFRDFKVLEPSGQWQINGQPFFVRGTNYIAWQWLAEFSAADFAKDLQLMKAANINAVRVHAHVLPQAFYDEADKLGMVVWQDFPLQWGYIETQAFLDNARQQATEMVEQFYNHPSIVLWSAHNEPPWDADWMKYKYADYNNKQNIKLDKAVYTALKSADSTRYSHKSSLTAEHPWLGWYSGSWVDYGKPTKQRWITEFGAQALPNKSTLSDIVGADNLWPTTKQQWAVWDYHNFQQEQTFNIAKVAKGDNIDEFIHNTQQYQANLTAFAAESYRRQKGQPVNAIFQFMFVENWASMNWGIVDYQRKAKPAFERLKVAYQPILPSIEYHPKKQALCCDANFSLWLVNDYPKSFEQYQLTYQVSKAGEVIYEQSMPKQIPASSSEKITEVMLKALAPGEYQLRWAVLDAEQALVSENIHHWTVGKNNETLVVAND</sequence>
<dbReference type="InterPro" id="IPR006103">
    <property type="entry name" value="Glyco_hydro_2_cat"/>
</dbReference>
<dbReference type="Pfam" id="PF22666">
    <property type="entry name" value="Glyco_hydro_2_N2"/>
    <property type="match status" value="1"/>
</dbReference>
<dbReference type="AlphaFoldDB" id="A0A3E0TLA7"/>